<dbReference type="Proteomes" id="UP000295724">
    <property type="component" value="Unassembled WGS sequence"/>
</dbReference>
<proteinExistence type="inferred from homology"/>
<dbReference type="InterPro" id="IPR015876">
    <property type="entry name" value="Acyl-CoA_DS"/>
</dbReference>
<keyword evidence="8" id="KW-0443">Lipid metabolism</keyword>
<dbReference type="PANTHER" id="PTHR11351:SF31">
    <property type="entry name" value="DESATURASE 1, ISOFORM A-RELATED"/>
    <property type="match status" value="1"/>
</dbReference>
<dbReference type="EMBL" id="SNZB01000001">
    <property type="protein sequence ID" value="TDR23261.1"/>
    <property type="molecule type" value="Genomic_DNA"/>
</dbReference>
<evidence type="ECO:0000313" key="13">
    <source>
        <dbReference type="Proteomes" id="UP000295724"/>
    </source>
</evidence>
<keyword evidence="4 11" id="KW-0812">Transmembrane</keyword>
<comment type="caution">
    <text evidence="12">The sequence shown here is derived from an EMBL/GenBank/DDBJ whole genome shotgun (WGS) entry which is preliminary data.</text>
</comment>
<gene>
    <name evidence="12" type="ORF">C8D91_0121</name>
</gene>
<feature type="transmembrane region" description="Helical" evidence="11">
    <location>
        <begin position="84"/>
        <end position="101"/>
    </location>
</feature>
<keyword evidence="13" id="KW-1185">Reference proteome</keyword>
<keyword evidence="10" id="KW-0275">Fatty acid biosynthesis</keyword>
<dbReference type="RefSeq" id="WP_099018085.1">
    <property type="nucleotide sequence ID" value="NZ_NIHB01000001.1"/>
</dbReference>
<dbReference type="CDD" id="cd03505">
    <property type="entry name" value="Delta9-FADS-like"/>
    <property type="match status" value="1"/>
</dbReference>
<evidence type="ECO:0000256" key="5">
    <source>
        <dbReference type="ARBA" id="ARBA00022832"/>
    </source>
</evidence>
<feature type="transmembrane region" description="Helical" evidence="11">
    <location>
        <begin position="174"/>
        <end position="193"/>
    </location>
</feature>
<dbReference type="OrthoDB" id="19906at2"/>
<evidence type="ECO:0000256" key="11">
    <source>
        <dbReference type="SAM" id="Phobius"/>
    </source>
</evidence>
<evidence type="ECO:0000256" key="4">
    <source>
        <dbReference type="ARBA" id="ARBA00022692"/>
    </source>
</evidence>
<evidence type="ECO:0000256" key="6">
    <source>
        <dbReference type="ARBA" id="ARBA00022989"/>
    </source>
</evidence>
<organism evidence="12 13">
    <name type="scientific">Marinicella litoralis</name>
    <dbReference type="NCBI Taxonomy" id="644220"/>
    <lineage>
        <taxon>Bacteria</taxon>
        <taxon>Pseudomonadati</taxon>
        <taxon>Pseudomonadota</taxon>
        <taxon>Gammaproteobacteria</taxon>
        <taxon>Lysobacterales</taxon>
        <taxon>Marinicellaceae</taxon>
        <taxon>Marinicella</taxon>
    </lineage>
</organism>
<dbReference type="GO" id="GO:0016020">
    <property type="term" value="C:membrane"/>
    <property type="evidence" value="ECO:0007669"/>
    <property type="project" value="UniProtKB-SubCell"/>
</dbReference>
<evidence type="ECO:0000256" key="3">
    <source>
        <dbReference type="ARBA" id="ARBA00022516"/>
    </source>
</evidence>
<dbReference type="GO" id="GO:0016717">
    <property type="term" value="F:oxidoreductase activity, acting on paired donors, with oxidation of a pair of donors resulting in the reduction of molecular oxygen to two molecules of water"/>
    <property type="evidence" value="ECO:0007669"/>
    <property type="project" value="InterPro"/>
</dbReference>
<dbReference type="PANTHER" id="PTHR11351">
    <property type="entry name" value="ACYL-COA DESATURASE"/>
    <property type="match status" value="1"/>
</dbReference>
<keyword evidence="5" id="KW-0276">Fatty acid metabolism</keyword>
<protein>
    <submittedName>
        <fullName evidence="12">Stearoyl-CoA desaturase (Delta-9 desaturase)</fullName>
    </submittedName>
</protein>
<comment type="subcellular location">
    <subcellularLocation>
        <location evidence="1">Membrane</location>
        <topology evidence="1">Multi-pass membrane protein</topology>
    </subcellularLocation>
</comment>
<comment type="similarity">
    <text evidence="2">Belongs to the fatty acid desaturase type 2 family.</text>
</comment>
<sequence length="299" mass="34705">MKYENQSIQSKLNSSAFKGTVKWSPVKSIWVSFFYLTAIIGGYMTFNFAALLVFIFFTAITLCFGHSLGMHRRLIHQSYECPRLLEYLFVHLGVLVGLAGPKGMLQTHDTRDWAQRQRECHGYFGHQQSLAKDWYWQLHCDFVFDSPPTFDPPKAIAKDKVYDWMEKTWMWQQIPWAFLLFYFGGISWVIWGINVRVAVSVTGHWLIGYYAHNKGRQHWHVEGAAVQGHNIKFASLMTMGESHHNNHHAYPNSAKFSLYPGEWDPGWWVLLVLEKVGLAANFKTPENLPERKELVCVDE</sequence>
<evidence type="ECO:0000256" key="7">
    <source>
        <dbReference type="ARBA" id="ARBA00023002"/>
    </source>
</evidence>
<evidence type="ECO:0000256" key="1">
    <source>
        <dbReference type="ARBA" id="ARBA00004141"/>
    </source>
</evidence>
<evidence type="ECO:0000313" key="12">
    <source>
        <dbReference type="EMBL" id="TDR23261.1"/>
    </source>
</evidence>
<evidence type="ECO:0000256" key="2">
    <source>
        <dbReference type="ARBA" id="ARBA00008749"/>
    </source>
</evidence>
<keyword evidence="3" id="KW-0444">Lipid biosynthesis</keyword>
<dbReference type="AlphaFoldDB" id="A0A4V3DIR9"/>
<keyword evidence="9 11" id="KW-0472">Membrane</keyword>
<name>A0A4V3DIR9_9GAMM</name>
<keyword evidence="7" id="KW-0560">Oxidoreductase</keyword>
<evidence type="ECO:0000256" key="10">
    <source>
        <dbReference type="ARBA" id="ARBA00023160"/>
    </source>
</evidence>
<reference evidence="12 13" key="1">
    <citation type="submission" date="2019-03" db="EMBL/GenBank/DDBJ databases">
        <title>Genomic Encyclopedia of Type Strains, Phase IV (KMG-IV): sequencing the most valuable type-strain genomes for metagenomic binning, comparative biology and taxonomic classification.</title>
        <authorList>
            <person name="Goeker M."/>
        </authorList>
    </citation>
    <scope>NUCLEOTIDE SEQUENCE [LARGE SCALE GENOMIC DNA]</scope>
    <source>
        <strain evidence="12 13">DSM 25488</strain>
    </source>
</reference>
<feature type="transmembrane region" description="Helical" evidence="11">
    <location>
        <begin position="33"/>
        <end position="64"/>
    </location>
</feature>
<dbReference type="GO" id="GO:0042761">
    <property type="term" value="P:very long-chain fatty acid biosynthetic process"/>
    <property type="evidence" value="ECO:0007669"/>
    <property type="project" value="TreeGrafter"/>
</dbReference>
<evidence type="ECO:0000256" key="8">
    <source>
        <dbReference type="ARBA" id="ARBA00023098"/>
    </source>
</evidence>
<accession>A0A4V3DIR9</accession>
<evidence type="ECO:0000256" key="9">
    <source>
        <dbReference type="ARBA" id="ARBA00023136"/>
    </source>
</evidence>
<keyword evidence="6 11" id="KW-1133">Transmembrane helix</keyword>